<name>A0AAV5AMN9_9AGAM</name>
<evidence type="ECO:0000313" key="4">
    <source>
        <dbReference type="Proteomes" id="UP001050691"/>
    </source>
</evidence>
<reference evidence="3" key="1">
    <citation type="submission" date="2021-10" db="EMBL/GenBank/DDBJ databases">
        <title>De novo Genome Assembly of Clathrus columnatus (Basidiomycota, Fungi) Using Illumina and Nanopore Sequence Data.</title>
        <authorList>
            <person name="Ogiso-Tanaka E."/>
            <person name="Itagaki H."/>
            <person name="Hosoya T."/>
            <person name="Hosaka K."/>
        </authorList>
    </citation>
    <scope>NUCLEOTIDE SEQUENCE</scope>
    <source>
        <strain evidence="3">MO-923</strain>
    </source>
</reference>
<organism evidence="3 4">
    <name type="scientific">Clathrus columnatus</name>
    <dbReference type="NCBI Taxonomy" id="1419009"/>
    <lineage>
        <taxon>Eukaryota</taxon>
        <taxon>Fungi</taxon>
        <taxon>Dikarya</taxon>
        <taxon>Basidiomycota</taxon>
        <taxon>Agaricomycotina</taxon>
        <taxon>Agaricomycetes</taxon>
        <taxon>Phallomycetidae</taxon>
        <taxon>Phallales</taxon>
        <taxon>Clathraceae</taxon>
        <taxon>Clathrus</taxon>
    </lineage>
</organism>
<evidence type="ECO:0000256" key="1">
    <source>
        <dbReference type="SAM" id="MobiDB-lite"/>
    </source>
</evidence>
<feature type="compositionally biased region" description="Pro residues" evidence="1">
    <location>
        <begin position="71"/>
        <end position="81"/>
    </location>
</feature>
<gene>
    <name evidence="3" type="ORF">Clacol_008653</name>
</gene>
<accession>A0AAV5AMN9</accession>
<comment type="caution">
    <text evidence="3">The sequence shown here is derived from an EMBL/GenBank/DDBJ whole genome shotgun (WGS) entry which is preliminary data.</text>
</comment>
<dbReference type="EMBL" id="BPWL01000009">
    <property type="protein sequence ID" value="GJJ14389.1"/>
    <property type="molecule type" value="Genomic_DNA"/>
</dbReference>
<keyword evidence="2" id="KW-0812">Transmembrane</keyword>
<keyword evidence="4" id="KW-1185">Reference proteome</keyword>
<dbReference type="Proteomes" id="UP001050691">
    <property type="component" value="Unassembled WGS sequence"/>
</dbReference>
<proteinExistence type="predicted"/>
<keyword evidence="2" id="KW-1133">Transmembrane helix</keyword>
<dbReference type="AlphaFoldDB" id="A0AAV5AMN9"/>
<keyword evidence="2" id="KW-0472">Membrane</keyword>
<evidence type="ECO:0000313" key="3">
    <source>
        <dbReference type="EMBL" id="GJJ14389.1"/>
    </source>
</evidence>
<evidence type="ECO:0000256" key="2">
    <source>
        <dbReference type="SAM" id="Phobius"/>
    </source>
</evidence>
<feature type="compositionally biased region" description="Low complexity" evidence="1">
    <location>
        <begin position="82"/>
        <end position="97"/>
    </location>
</feature>
<sequence length="127" mass="12856">MTCGTKNSACLCTPAVRQSAIDCVDCVAAVLPSTLQTLQSAADQSVIQCQEEGHPIDPVTIVAAQSGVTPTNPPAAAPPPTASNSPTSGSSSTAPTPAKSNAYALSGYLHPFFITLSVASVFFLGVY</sequence>
<feature type="transmembrane region" description="Helical" evidence="2">
    <location>
        <begin position="108"/>
        <end position="126"/>
    </location>
</feature>
<protein>
    <submittedName>
        <fullName evidence="3">Uncharacterized protein</fullName>
    </submittedName>
</protein>
<feature type="region of interest" description="Disordered" evidence="1">
    <location>
        <begin position="66"/>
        <end position="97"/>
    </location>
</feature>